<reference evidence="1 2" key="1">
    <citation type="submission" date="2016-06" db="EMBL/GenBank/DDBJ databases">
        <authorList>
            <person name="Kjaerup R.B."/>
            <person name="Dalgaard T.S."/>
            <person name="Juul-Madsen H.R."/>
        </authorList>
    </citation>
    <scope>NUCLEOTIDE SEQUENCE [LARGE SCALE GENOMIC DNA]</scope>
    <source>
        <strain evidence="1 2">E3012</strain>
    </source>
</reference>
<dbReference type="AlphaFoldDB" id="A0A1B9D698"/>
<evidence type="ECO:0000313" key="2">
    <source>
        <dbReference type="Proteomes" id="UP000092683"/>
    </source>
</evidence>
<organism evidence="1 2">
    <name type="scientific">Mycobacterium malmoense</name>
    <dbReference type="NCBI Taxonomy" id="1780"/>
    <lineage>
        <taxon>Bacteria</taxon>
        <taxon>Bacillati</taxon>
        <taxon>Actinomycetota</taxon>
        <taxon>Actinomycetes</taxon>
        <taxon>Mycobacteriales</taxon>
        <taxon>Mycobacteriaceae</taxon>
        <taxon>Mycobacterium</taxon>
    </lineage>
</organism>
<dbReference type="Proteomes" id="UP000092683">
    <property type="component" value="Unassembled WGS sequence"/>
</dbReference>
<sequence length="315" mass="35159">MEHPIHKLLETLLNLASGGVLDRIDNRAKRARELRQWGLHPHHPESGSPLAADDTAFKAAYPLVLAGDSAVTEESLFPMMNATENLYAAASLVEERSKTRDLYASSIMQLCRSAMETSARTIWLLSDPDRDVRCDRCMSIEMEQLEQQSYFLKLEAEFEKRGRNPRPQNMIDDNVAHRANHAALLKRIKAAYSYNKPPSFTKTITQAAKWVDEHVPPHDTGELAQHGLEQGARSFYSYGSSFVHGYSWMSDYARGGVLFGMIADGLAAALNMTECAVCLYEAACRAPGGQRAADSHVPERLEPTIGNWSRELFTT</sequence>
<dbReference type="EMBL" id="MBEE01000165">
    <property type="protein sequence ID" value="OCB50714.1"/>
    <property type="molecule type" value="Genomic_DNA"/>
</dbReference>
<protein>
    <submittedName>
        <fullName evidence="1">Uncharacterized protein</fullName>
    </submittedName>
</protein>
<name>A0A1B9D698_MYCMA</name>
<comment type="caution">
    <text evidence="1">The sequence shown here is derived from an EMBL/GenBank/DDBJ whole genome shotgun (WGS) entry which is preliminary data.</text>
</comment>
<gene>
    <name evidence="1" type="ORF">A5677_23280</name>
</gene>
<proteinExistence type="predicted"/>
<evidence type="ECO:0000313" key="1">
    <source>
        <dbReference type="EMBL" id="OCB50714.1"/>
    </source>
</evidence>
<accession>A0A1B9D698</accession>